<dbReference type="EMBL" id="GBRH01197138">
    <property type="protein sequence ID" value="JAE00758.1"/>
    <property type="molecule type" value="Transcribed_RNA"/>
</dbReference>
<feature type="region of interest" description="Disordered" evidence="1">
    <location>
        <begin position="1"/>
        <end position="28"/>
    </location>
</feature>
<protein>
    <submittedName>
        <fullName evidence="2">Uncharacterized protein</fullName>
    </submittedName>
</protein>
<accession>A0A0A9EXI9</accession>
<proteinExistence type="predicted"/>
<evidence type="ECO:0000256" key="1">
    <source>
        <dbReference type="SAM" id="MobiDB-lite"/>
    </source>
</evidence>
<evidence type="ECO:0000313" key="2">
    <source>
        <dbReference type="EMBL" id="JAE00758.1"/>
    </source>
</evidence>
<feature type="compositionally biased region" description="Polar residues" evidence="1">
    <location>
        <begin position="14"/>
        <end position="28"/>
    </location>
</feature>
<reference evidence="2" key="2">
    <citation type="journal article" date="2015" name="Data Brief">
        <title>Shoot transcriptome of the giant reed, Arundo donax.</title>
        <authorList>
            <person name="Barrero R.A."/>
            <person name="Guerrero F.D."/>
            <person name="Moolhuijzen P."/>
            <person name="Goolsby J.A."/>
            <person name="Tidwell J."/>
            <person name="Bellgard S.E."/>
            <person name="Bellgard M.I."/>
        </authorList>
    </citation>
    <scope>NUCLEOTIDE SEQUENCE</scope>
    <source>
        <tissue evidence="2">Shoot tissue taken approximately 20 cm above the soil surface</tissue>
    </source>
</reference>
<dbReference type="AlphaFoldDB" id="A0A0A9EXI9"/>
<reference evidence="2" key="1">
    <citation type="submission" date="2014-09" db="EMBL/GenBank/DDBJ databases">
        <authorList>
            <person name="Magalhaes I.L.F."/>
            <person name="Oliveira U."/>
            <person name="Santos F.R."/>
            <person name="Vidigal T.H.D.A."/>
            <person name="Brescovit A.D."/>
            <person name="Santos A.J."/>
        </authorList>
    </citation>
    <scope>NUCLEOTIDE SEQUENCE</scope>
    <source>
        <tissue evidence="2">Shoot tissue taken approximately 20 cm above the soil surface</tissue>
    </source>
</reference>
<organism evidence="2">
    <name type="scientific">Arundo donax</name>
    <name type="common">Giant reed</name>
    <name type="synonym">Donax arundinaceus</name>
    <dbReference type="NCBI Taxonomy" id="35708"/>
    <lineage>
        <taxon>Eukaryota</taxon>
        <taxon>Viridiplantae</taxon>
        <taxon>Streptophyta</taxon>
        <taxon>Embryophyta</taxon>
        <taxon>Tracheophyta</taxon>
        <taxon>Spermatophyta</taxon>
        <taxon>Magnoliopsida</taxon>
        <taxon>Liliopsida</taxon>
        <taxon>Poales</taxon>
        <taxon>Poaceae</taxon>
        <taxon>PACMAD clade</taxon>
        <taxon>Arundinoideae</taxon>
        <taxon>Arundineae</taxon>
        <taxon>Arundo</taxon>
    </lineage>
</organism>
<name>A0A0A9EXI9_ARUDO</name>
<sequence>MESGDRKEPVCLMWTNNHQVKETGSPSD</sequence>